<dbReference type="InterPro" id="IPR032808">
    <property type="entry name" value="DoxX"/>
</dbReference>
<feature type="transmembrane region" description="Helical" evidence="5">
    <location>
        <begin position="20"/>
        <end position="44"/>
    </location>
</feature>
<feature type="transmembrane region" description="Helical" evidence="5">
    <location>
        <begin position="109"/>
        <end position="130"/>
    </location>
</feature>
<keyword evidence="2 5" id="KW-0812">Transmembrane</keyword>
<keyword evidence="7" id="KW-1185">Reference proteome</keyword>
<feature type="transmembrane region" description="Helical" evidence="5">
    <location>
        <begin position="64"/>
        <end position="97"/>
    </location>
</feature>
<protein>
    <recommendedName>
        <fullName evidence="8">DoxX family protein</fullName>
    </recommendedName>
</protein>
<comment type="caution">
    <text evidence="6">The sequence shown here is derived from an EMBL/GenBank/DDBJ whole genome shotgun (WGS) entry which is preliminary data.</text>
</comment>
<organism evidence="6 7">
    <name type="scientific">Leeuwenhoekiella nanhaiensis</name>
    <dbReference type="NCBI Taxonomy" id="1655491"/>
    <lineage>
        <taxon>Bacteria</taxon>
        <taxon>Pseudomonadati</taxon>
        <taxon>Bacteroidota</taxon>
        <taxon>Flavobacteriia</taxon>
        <taxon>Flavobacteriales</taxon>
        <taxon>Flavobacteriaceae</taxon>
        <taxon>Leeuwenhoekiella</taxon>
    </lineage>
</organism>
<dbReference type="Pfam" id="PF13564">
    <property type="entry name" value="DoxX_2"/>
    <property type="match status" value="1"/>
</dbReference>
<proteinExistence type="predicted"/>
<dbReference type="OrthoDB" id="799482at2"/>
<dbReference type="EMBL" id="NQXA01000002">
    <property type="protein sequence ID" value="PHQ30142.1"/>
    <property type="molecule type" value="Genomic_DNA"/>
</dbReference>
<gene>
    <name evidence="6" type="ORF">CJ305_04035</name>
</gene>
<evidence type="ECO:0000313" key="7">
    <source>
        <dbReference type="Proteomes" id="UP000229433"/>
    </source>
</evidence>
<sequence>MAGVEFIYRRLSLRIFQLILFFKGLALLTGITFISYGISCLLSQKMKDEFIRFGLKEWRTTTGYLQLIGGLGMITGTFFNSVLLALSAAGLALLMLMGFITRLRIRDSILASSPAFIFMLVNLVLAVYFFKN</sequence>
<keyword evidence="4 5" id="KW-0472">Membrane</keyword>
<dbReference type="AlphaFoldDB" id="A0A2G1VTN6"/>
<evidence type="ECO:0000256" key="4">
    <source>
        <dbReference type="ARBA" id="ARBA00023136"/>
    </source>
</evidence>
<keyword evidence="3 5" id="KW-1133">Transmembrane helix</keyword>
<name>A0A2G1VTN6_9FLAO</name>
<accession>A0A2G1VTN6</accession>
<dbReference type="GO" id="GO:0016020">
    <property type="term" value="C:membrane"/>
    <property type="evidence" value="ECO:0007669"/>
    <property type="project" value="UniProtKB-SubCell"/>
</dbReference>
<evidence type="ECO:0000313" key="6">
    <source>
        <dbReference type="EMBL" id="PHQ30142.1"/>
    </source>
</evidence>
<evidence type="ECO:0000256" key="2">
    <source>
        <dbReference type="ARBA" id="ARBA00022692"/>
    </source>
</evidence>
<evidence type="ECO:0000256" key="5">
    <source>
        <dbReference type="SAM" id="Phobius"/>
    </source>
</evidence>
<evidence type="ECO:0008006" key="8">
    <source>
        <dbReference type="Google" id="ProtNLM"/>
    </source>
</evidence>
<dbReference type="Proteomes" id="UP000229433">
    <property type="component" value="Unassembled WGS sequence"/>
</dbReference>
<evidence type="ECO:0000256" key="3">
    <source>
        <dbReference type="ARBA" id="ARBA00022989"/>
    </source>
</evidence>
<reference evidence="6 7" key="1">
    <citation type="submission" date="2017-08" db="EMBL/GenBank/DDBJ databases">
        <title>The whole genome shortgun sequences of strain Leeuwenhoekiella nanhaiensis G18 from the South China Sea.</title>
        <authorList>
            <person name="Liu Q."/>
        </authorList>
    </citation>
    <scope>NUCLEOTIDE SEQUENCE [LARGE SCALE GENOMIC DNA]</scope>
    <source>
        <strain evidence="6 7">G18</strain>
    </source>
</reference>
<evidence type="ECO:0000256" key="1">
    <source>
        <dbReference type="ARBA" id="ARBA00004141"/>
    </source>
</evidence>
<comment type="subcellular location">
    <subcellularLocation>
        <location evidence="1">Membrane</location>
        <topology evidence="1">Multi-pass membrane protein</topology>
    </subcellularLocation>
</comment>